<comment type="similarity">
    <text evidence="1 3">Belongs to the short-chain dehydrogenases/reductases (SDR) family.</text>
</comment>
<dbReference type="GO" id="GO:0016491">
    <property type="term" value="F:oxidoreductase activity"/>
    <property type="evidence" value="ECO:0007669"/>
    <property type="project" value="UniProtKB-KW"/>
</dbReference>
<dbReference type="GO" id="GO:0016020">
    <property type="term" value="C:membrane"/>
    <property type="evidence" value="ECO:0007669"/>
    <property type="project" value="TreeGrafter"/>
</dbReference>
<dbReference type="EMBL" id="FXWG01000003">
    <property type="protein sequence ID" value="SMQ74191.1"/>
    <property type="molecule type" value="Genomic_DNA"/>
</dbReference>
<organism evidence="4 5">
    <name type="scientific">Altererythrobacter xiamenensis</name>
    <dbReference type="NCBI Taxonomy" id="1316679"/>
    <lineage>
        <taxon>Bacteria</taxon>
        <taxon>Pseudomonadati</taxon>
        <taxon>Pseudomonadota</taxon>
        <taxon>Alphaproteobacteria</taxon>
        <taxon>Sphingomonadales</taxon>
        <taxon>Erythrobacteraceae</taxon>
        <taxon>Altererythrobacter</taxon>
    </lineage>
</organism>
<dbReference type="PRINTS" id="PR00081">
    <property type="entry name" value="GDHRDH"/>
</dbReference>
<dbReference type="PRINTS" id="PR00080">
    <property type="entry name" value="SDRFAMILY"/>
</dbReference>
<accession>A0A1Y6FL05</accession>
<evidence type="ECO:0000313" key="4">
    <source>
        <dbReference type="EMBL" id="SMQ74191.1"/>
    </source>
</evidence>
<dbReference type="AlphaFoldDB" id="A0A1Y6FL05"/>
<dbReference type="OrthoDB" id="9810734at2"/>
<keyword evidence="2" id="KW-0560">Oxidoreductase</keyword>
<evidence type="ECO:0000256" key="2">
    <source>
        <dbReference type="ARBA" id="ARBA00023002"/>
    </source>
</evidence>
<dbReference type="SUPFAM" id="SSF51735">
    <property type="entry name" value="NAD(P)-binding Rossmann-fold domains"/>
    <property type="match status" value="1"/>
</dbReference>
<proteinExistence type="inferred from homology"/>
<dbReference type="InterPro" id="IPR020904">
    <property type="entry name" value="Sc_DH/Rdtase_CS"/>
</dbReference>
<evidence type="ECO:0000256" key="1">
    <source>
        <dbReference type="ARBA" id="ARBA00006484"/>
    </source>
</evidence>
<evidence type="ECO:0000313" key="5">
    <source>
        <dbReference type="Proteomes" id="UP000194420"/>
    </source>
</evidence>
<sequence>MDVQGKTVLLTGGSAGIGRELARQMRAKGANMVITGRNPERLAAMRDEGFEAISADLSNAAGVDALIAAWGERELDILINNAGQLVDHDFRAEKGRGAPDPDAADDCIYANLNAPIRLTVAFMDRLQARAEAVIVNVTSGLAIAPAARTPVYCATKSALRFYSLGLREQLKDTGVKVIEALPPVVDTQMNDGNPMKKMPAEECARQILVAIERDRDEANIGMTKALRVAEAISPALAKSVTLRF</sequence>
<reference evidence="5" key="1">
    <citation type="submission" date="2017-04" db="EMBL/GenBank/DDBJ databases">
        <authorList>
            <person name="Varghese N."/>
            <person name="Submissions S."/>
        </authorList>
    </citation>
    <scope>NUCLEOTIDE SEQUENCE [LARGE SCALE GENOMIC DNA]</scope>
</reference>
<dbReference type="PROSITE" id="PS00061">
    <property type="entry name" value="ADH_SHORT"/>
    <property type="match status" value="1"/>
</dbReference>
<dbReference type="Gene3D" id="3.40.50.720">
    <property type="entry name" value="NAD(P)-binding Rossmann-like Domain"/>
    <property type="match status" value="1"/>
</dbReference>
<dbReference type="Proteomes" id="UP000194420">
    <property type="component" value="Unassembled WGS sequence"/>
</dbReference>
<dbReference type="InterPro" id="IPR002347">
    <property type="entry name" value="SDR_fam"/>
</dbReference>
<name>A0A1Y6FL05_9SPHN</name>
<dbReference type="RefSeq" id="WP_086438338.1">
    <property type="nucleotide sequence ID" value="NZ_FXWG01000003.1"/>
</dbReference>
<evidence type="ECO:0000256" key="3">
    <source>
        <dbReference type="RuleBase" id="RU000363"/>
    </source>
</evidence>
<gene>
    <name evidence="4" type="ORF">SAMN06297468_2462</name>
</gene>
<keyword evidence="5" id="KW-1185">Reference proteome</keyword>
<dbReference type="Pfam" id="PF00106">
    <property type="entry name" value="adh_short"/>
    <property type="match status" value="1"/>
</dbReference>
<protein>
    <submittedName>
        <fullName evidence="4">Uncharacterized oxidoreductase</fullName>
    </submittedName>
</protein>
<dbReference type="PANTHER" id="PTHR44196">
    <property type="entry name" value="DEHYDROGENASE/REDUCTASE SDR FAMILY MEMBER 7B"/>
    <property type="match status" value="1"/>
</dbReference>
<dbReference type="PANTHER" id="PTHR44196:SF1">
    <property type="entry name" value="DEHYDROGENASE_REDUCTASE SDR FAMILY MEMBER 7B"/>
    <property type="match status" value="1"/>
</dbReference>
<dbReference type="InterPro" id="IPR036291">
    <property type="entry name" value="NAD(P)-bd_dom_sf"/>
</dbReference>